<proteinExistence type="predicted"/>
<dbReference type="GO" id="GO:0030975">
    <property type="term" value="F:thiamine binding"/>
    <property type="evidence" value="ECO:0007669"/>
    <property type="project" value="TreeGrafter"/>
</dbReference>
<evidence type="ECO:0000313" key="2">
    <source>
        <dbReference type="EMBL" id="HHP68058.1"/>
    </source>
</evidence>
<organism evidence="2">
    <name type="scientific">Thermogladius calderae</name>
    <dbReference type="NCBI Taxonomy" id="1200300"/>
    <lineage>
        <taxon>Archaea</taxon>
        <taxon>Thermoproteota</taxon>
        <taxon>Thermoprotei</taxon>
        <taxon>Desulfurococcales</taxon>
        <taxon>Desulfurococcaceae</taxon>
        <taxon>Thermogladius</taxon>
    </lineage>
</organism>
<dbReference type="Pfam" id="PF13343">
    <property type="entry name" value="SBP_bac_6"/>
    <property type="match status" value="1"/>
</dbReference>
<dbReference type="SUPFAM" id="SSF53850">
    <property type="entry name" value="Periplasmic binding protein-like II"/>
    <property type="match status" value="1"/>
</dbReference>
<keyword evidence="1" id="KW-0732">Signal</keyword>
<dbReference type="AlphaFoldDB" id="A0A7J3XZ67"/>
<gene>
    <name evidence="2" type="ORF">ENM60_04650</name>
</gene>
<dbReference type="EMBL" id="DRYK01000060">
    <property type="protein sequence ID" value="HHP68058.1"/>
    <property type="molecule type" value="Genomic_DNA"/>
</dbReference>
<reference evidence="2" key="1">
    <citation type="journal article" date="2020" name="mSystems">
        <title>Genome- and Community-Level Interaction Insights into Carbon Utilization and Element Cycling Functions of Hydrothermarchaeota in Hydrothermal Sediment.</title>
        <authorList>
            <person name="Zhou Z."/>
            <person name="Liu Y."/>
            <person name="Xu W."/>
            <person name="Pan J."/>
            <person name="Luo Z.H."/>
            <person name="Li M."/>
        </authorList>
    </citation>
    <scope>NUCLEOTIDE SEQUENCE [LARGE SCALE GENOMIC DNA]</scope>
    <source>
        <strain evidence="2">SpSt-110</strain>
    </source>
</reference>
<evidence type="ECO:0000256" key="1">
    <source>
        <dbReference type="ARBA" id="ARBA00022729"/>
    </source>
</evidence>
<accession>A0A7J3XZ67</accession>
<protein>
    <submittedName>
        <fullName evidence="2">Extracellular solute-binding protein</fullName>
    </submittedName>
</protein>
<dbReference type="GO" id="GO:0030976">
    <property type="term" value="F:thiamine pyrophosphate binding"/>
    <property type="evidence" value="ECO:0007669"/>
    <property type="project" value="TreeGrafter"/>
</dbReference>
<dbReference type="PANTHER" id="PTHR30006:SF2">
    <property type="entry name" value="ABC TRANSPORTER SUBSTRATE-BINDING PROTEIN"/>
    <property type="match status" value="1"/>
</dbReference>
<dbReference type="GO" id="GO:0015888">
    <property type="term" value="P:thiamine transport"/>
    <property type="evidence" value="ECO:0007669"/>
    <property type="project" value="TreeGrafter"/>
</dbReference>
<name>A0A7J3XZ67_9CREN</name>
<dbReference type="Gene3D" id="3.40.190.10">
    <property type="entry name" value="Periplasmic binding protein-like II"/>
    <property type="match status" value="2"/>
</dbReference>
<dbReference type="PANTHER" id="PTHR30006">
    <property type="entry name" value="THIAMINE-BINDING PERIPLASMIC PROTEIN-RELATED"/>
    <property type="match status" value="1"/>
</dbReference>
<comment type="caution">
    <text evidence="2">The sequence shown here is derived from an EMBL/GenBank/DDBJ whole genome shotgun (WGS) entry which is preliminary data.</text>
</comment>
<sequence>MDKWKLISLILIIVVIAETAAFALMYKPAPAPGAIPPPPSRYDQMSQADLVKYALQEGVALSYGMPPGWAHYGIAWKTFTELYGIQHSDTDMGSAVVVSTLEAAKGHPDADVADLAIAYAMKAAQENLTDCYIPPHFDAVPNVFKDPNGCWIAPYYGTIAFVVNVDYLKSRGIPIPKTWKDLLNPVYKGMIVYLDPTKTATGMITIIAAAYANGGDINNWRPGLEFIKKLHEIGNIKYVTPLQPTADYQKGEIPILINFDYNGLTYKYSPGFPNTEVIIPEDGTVSRAGAMIIARGAPHPYAARLFFNFIMSDLGSLLITLSFARPSRTDYTPPSFIQQLLPPASAYAKAVPVDERALSQVMQNVTNAWQSEVLPIASLLPSAKIPSTDILEKDPSLKVNPYLLQKALPLIEEYVKDARQQLLNTAVSQGSLLNIGLIAAGVSLILVDIEKLVKAV</sequence>